<evidence type="ECO:0000313" key="2">
    <source>
        <dbReference type="EMBL" id="MDQ0475485.1"/>
    </source>
</evidence>
<gene>
    <name evidence="2" type="ORF">QO011_008535</name>
</gene>
<feature type="region of interest" description="Disordered" evidence="1">
    <location>
        <begin position="230"/>
        <end position="269"/>
    </location>
</feature>
<protein>
    <submittedName>
        <fullName evidence="2">Uncharacterized protein</fullName>
    </submittedName>
</protein>
<feature type="compositionally biased region" description="Low complexity" evidence="1">
    <location>
        <begin position="260"/>
        <end position="269"/>
    </location>
</feature>
<evidence type="ECO:0000256" key="1">
    <source>
        <dbReference type="SAM" id="MobiDB-lite"/>
    </source>
</evidence>
<accession>A0ABU0JPC1</accession>
<feature type="non-terminal residue" evidence="2">
    <location>
        <position position="1"/>
    </location>
</feature>
<organism evidence="2 3">
    <name type="scientific">Labrys wisconsinensis</name>
    <dbReference type="NCBI Taxonomy" id="425677"/>
    <lineage>
        <taxon>Bacteria</taxon>
        <taxon>Pseudomonadati</taxon>
        <taxon>Pseudomonadota</taxon>
        <taxon>Alphaproteobacteria</taxon>
        <taxon>Hyphomicrobiales</taxon>
        <taxon>Xanthobacteraceae</taxon>
        <taxon>Labrys</taxon>
    </lineage>
</organism>
<evidence type="ECO:0000313" key="3">
    <source>
        <dbReference type="Proteomes" id="UP001242480"/>
    </source>
</evidence>
<keyword evidence="3" id="KW-1185">Reference proteome</keyword>
<dbReference type="Proteomes" id="UP001242480">
    <property type="component" value="Unassembled WGS sequence"/>
</dbReference>
<feature type="compositionally biased region" description="Basic and acidic residues" evidence="1">
    <location>
        <begin position="230"/>
        <end position="254"/>
    </location>
</feature>
<proteinExistence type="predicted"/>
<comment type="caution">
    <text evidence="2">The sequence shown here is derived from an EMBL/GenBank/DDBJ whole genome shotgun (WGS) entry which is preliminary data.</text>
</comment>
<dbReference type="EMBL" id="JAUSVX010000047">
    <property type="protein sequence ID" value="MDQ0475485.1"/>
    <property type="molecule type" value="Genomic_DNA"/>
</dbReference>
<sequence>CLRRPTQLTPALRQKSPALGIPNGVKLTEGWCYCYNSIFRRPLNRWVTMIRRSWHVCRLDGDDAGALDVFAARCQRADTGVFTQECVAANARHFLDRLLGGEPRKTGWMRAEAAGDPGPWRQQAVLGRGRWDAEALCDIVPPPNARTAKNAAVAPGLCVEGIGAATTLAAWLLGTQPLPRLMCASSATTSPPQRVSHSLSRSGGMWTPSTVFEVRRGRRRLARRLHPHEPLWPDAADADHRRRPELSEGHDGPCRHRRAPPAAANFEHR</sequence>
<name>A0ABU0JPC1_9HYPH</name>
<reference evidence="2 3" key="1">
    <citation type="submission" date="2023-07" db="EMBL/GenBank/DDBJ databases">
        <title>Genomic Encyclopedia of Type Strains, Phase IV (KMG-IV): sequencing the most valuable type-strain genomes for metagenomic binning, comparative biology and taxonomic classification.</title>
        <authorList>
            <person name="Goeker M."/>
        </authorList>
    </citation>
    <scope>NUCLEOTIDE SEQUENCE [LARGE SCALE GENOMIC DNA]</scope>
    <source>
        <strain evidence="2 3">DSM 19619</strain>
    </source>
</reference>